<evidence type="ECO:0000256" key="5">
    <source>
        <dbReference type="ARBA" id="ARBA00022519"/>
    </source>
</evidence>
<keyword evidence="7" id="KW-0029">Amino-acid transport</keyword>
<accession>A0ABY5EXV0</accession>
<evidence type="ECO:0000256" key="4">
    <source>
        <dbReference type="ARBA" id="ARBA00022475"/>
    </source>
</evidence>
<feature type="transmembrane region" description="Helical" evidence="10">
    <location>
        <begin position="123"/>
        <end position="144"/>
    </location>
</feature>
<feature type="transmembrane region" description="Helical" evidence="10">
    <location>
        <begin position="399"/>
        <end position="423"/>
    </location>
</feature>
<dbReference type="RefSeq" id="WP_254770718.1">
    <property type="nucleotide sequence ID" value="NZ_CP101114.1"/>
</dbReference>
<dbReference type="Gene3D" id="1.20.1740.10">
    <property type="entry name" value="Amino acid/polyamine transporter I"/>
    <property type="match status" value="1"/>
</dbReference>
<organism evidence="12 13">
    <name type="scientific">Bartonella harrusi</name>
    <dbReference type="NCBI Taxonomy" id="2961895"/>
    <lineage>
        <taxon>Bacteria</taxon>
        <taxon>Pseudomonadati</taxon>
        <taxon>Pseudomonadota</taxon>
        <taxon>Alphaproteobacteria</taxon>
        <taxon>Hyphomicrobiales</taxon>
        <taxon>Bartonellaceae</taxon>
        <taxon>Bartonella</taxon>
    </lineage>
</organism>
<dbReference type="InterPro" id="IPR004840">
    <property type="entry name" value="Amino_acid_permease_CS"/>
</dbReference>
<sequence length="462" mass="51613">MVTNELKRGMNKRQVIFLALGSAIGTGLFYGSAQAIKLAGPSVLIAYCISGLAIFMVMRALGEMIIHNPLPGSFARYAANYISPLAGFLTGWTYVFEMILVGLADITAFATYMGFWYPHVAPWIWALSITLLITAINLAAVEVYGELEFWLSSIKIIAIIAMIVWGIAIIVCGWNTSVNSPAVGLHNLWKNGGIFSNGWFGFLACFSVVVFAFGGIEIIGMSVMEVQNPYQTISKAINSTPVRILLFYIMTLTILMSLYPWNKIGFMNSPFVSIFESLGISYAANILNIVVVTAAISAMNSGMYGACRMIHGLSQEGYALKKFQYLSKNGIPIFVILLIFIIFLLGVVLNYFYHEGLFFLIAAMATFATVFVWMMILLSQIFMRLKMSKEAQSSLKFPIPFWPIGPIFSILFMIFIFILLCFFDDTRPVLIVGVSWIIWLIVCFYALKLYNLKKKQVALKYE</sequence>
<name>A0ABY5EXV0_9HYPH</name>
<keyword evidence="3" id="KW-0813">Transport</keyword>
<keyword evidence="8 10" id="KW-1133">Transmembrane helix</keyword>
<evidence type="ECO:0000259" key="11">
    <source>
        <dbReference type="Pfam" id="PF00324"/>
    </source>
</evidence>
<feature type="domain" description="Amino acid permease/ SLC12A" evidence="11">
    <location>
        <begin position="15"/>
        <end position="456"/>
    </location>
</feature>
<keyword evidence="4" id="KW-1003">Cell membrane</keyword>
<dbReference type="PIRSF" id="PIRSF006060">
    <property type="entry name" value="AA_transporter"/>
    <property type="match status" value="1"/>
</dbReference>
<proteinExistence type="inferred from homology"/>
<dbReference type="PANTHER" id="PTHR43495">
    <property type="entry name" value="GABA PERMEASE"/>
    <property type="match status" value="1"/>
</dbReference>
<feature type="transmembrane region" description="Helical" evidence="10">
    <location>
        <begin position="15"/>
        <end position="33"/>
    </location>
</feature>
<dbReference type="PROSITE" id="PS00218">
    <property type="entry name" value="AMINO_ACID_PERMEASE_1"/>
    <property type="match status" value="1"/>
</dbReference>
<feature type="transmembrane region" description="Helical" evidence="10">
    <location>
        <begin position="39"/>
        <end position="61"/>
    </location>
</feature>
<evidence type="ECO:0000256" key="1">
    <source>
        <dbReference type="ARBA" id="ARBA00004429"/>
    </source>
</evidence>
<comment type="subcellular location">
    <subcellularLocation>
        <location evidence="1">Cell inner membrane</location>
        <topology evidence="1">Multi-pass membrane protein</topology>
    </subcellularLocation>
</comment>
<evidence type="ECO:0000313" key="13">
    <source>
        <dbReference type="Proteomes" id="UP001059475"/>
    </source>
</evidence>
<dbReference type="Proteomes" id="UP001059475">
    <property type="component" value="Chromosome"/>
</dbReference>
<feature type="transmembrane region" description="Helical" evidence="10">
    <location>
        <begin position="156"/>
        <end position="178"/>
    </location>
</feature>
<evidence type="ECO:0000256" key="7">
    <source>
        <dbReference type="ARBA" id="ARBA00022970"/>
    </source>
</evidence>
<evidence type="ECO:0000256" key="3">
    <source>
        <dbReference type="ARBA" id="ARBA00022448"/>
    </source>
</evidence>
<evidence type="ECO:0000256" key="8">
    <source>
        <dbReference type="ARBA" id="ARBA00022989"/>
    </source>
</evidence>
<reference evidence="12" key="1">
    <citation type="submission" date="2022-07" db="EMBL/GenBank/DDBJ databases">
        <title>First report of Bartonella spp. in marsupials in Brazil, with a description of Bartonella harrusi sp. nov. and new proposal for taxonomic reclassification of species of the genus Bartonella.</title>
        <authorList>
            <person name="Amaral R.B."/>
        </authorList>
    </citation>
    <scope>NUCLEOTIDE SEQUENCE</scope>
    <source>
        <strain evidence="12">117A</strain>
    </source>
</reference>
<dbReference type="PANTHER" id="PTHR43495:SF4">
    <property type="entry name" value="AROMATIC AMINO ACID TRANSPORT PROTEIN AROP"/>
    <property type="match status" value="1"/>
</dbReference>
<feature type="transmembrane region" description="Helical" evidence="10">
    <location>
        <begin position="429"/>
        <end position="447"/>
    </location>
</feature>
<feature type="transmembrane region" description="Helical" evidence="10">
    <location>
        <begin position="279"/>
        <end position="299"/>
    </location>
</feature>
<keyword evidence="9 10" id="KW-0472">Membrane</keyword>
<evidence type="ECO:0000313" key="12">
    <source>
        <dbReference type="EMBL" id="UTO28853.1"/>
    </source>
</evidence>
<comment type="similarity">
    <text evidence="2">Belongs to the amino acid-polyamine-organocation (APC) superfamily. Amino acid transporter (AAT) (TC 2.A.3.1) family.</text>
</comment>
<dbReference type="EMBL" id="CP101114">
    <property type="protein sequence ID" value="UTO28853.1"/>
    <property type="molecule type" value="Genomic_DNA"/>
</dbReference>
<keyword evidence="5" id="KW-0997">Cell inner membrane</keyword>
<evidence type="ECO:0000256" key="9">
    <source>
        <dbReference type="ARBA" id="ARBA00023136"/>
    </source>
</evidence>
<evidence type="ECO:0000256" key="10">
    <source>
        <dbReference type="SAM" id="Phobius"/>
    </source>
</evidence>
<feature type="transmembrane region" description="Helical" evidence="10">
    <location>
        <begin position="198"/>
        <end position="219"/>
    </location>
</feature>
<feature type="transmembrane region" description="Helical" evidence="10">
    <location>
        <begin position="331"/>
        <end position="352"/>
    </location>
</feature>
<dbReference type="InterPro" id="IPR004841">
    <property type="entry name" value="AA-permease/SLC12A_dom"/>
</dbReference>
<evidence type="ECO:0000256" key="6">
    <source>
        <dbReference type="ARBA" id="ARBA00022692"/>
    </source>
</evidence>
<keyword evidence="6 10" id="KW-0812">Transmembrane</keyword>
<evidence type="ECO:0000256" key="2">
    <source>
        <dbReference type="ARBA" id="ARBA00008583"/>
    </source>
</evidence>
<dbReference type="Pfam" id="PF00324">
    <property type="entry name" value="AA_permease"/>
    <property type="match status" value="1"/>
</dbReference>
<feature type="transmembrane region" description="Helical" evidence="10">
    <location>
        <begin position="81"/>
        <end position="103"/>
    </location>
</feature>
<keyword evidence="13" id="KW-1185">Reference proteome</keyword>
<protein>
    <submittedName>
        <fullName evidence="12">Amino acid permease</fullName>
    </submittedName>
</protein>
<feature type="transmembrane region" description="Helical" evidence="10">
    <location>
        <begin position="240"/>
        <end position="259"/>
    </location>
</feature>
<gene>
    <name evidence="12" type="ORF">NMK50_02285</name>
</gene>
<feature type="transmembrane region" description="Helical" evidence="10">
    <location>
        <begin position="358"/>
        <end position="378"/>
    </location>
</feature>